<dbReference type="InterPro" id="IPR036390">
    <property type="entry name" value="WH_DNA-bd_sf"/>
</dbReference>
<dbReference type="GO" id="GO:0006950">
    <property type="term" value="P:response to stress"/>
    <property type="evidence" value="ECO:0007669"/>
    <property type="project" value="TreeGrafter"/>
</dbReference>
<keyword evidence="3" id="KW-1185">Reference proteome</keyword>
<dbReference type="SMART" id="SM00347">
    <property type="entry name" value="HTH_MARR"/>
    <property type="match status" value="1"/>
</dbReference>
<dbReference type="InterPro" id="IPR000835">
    <property type="entry name" value="HTH_MarR-typ"/>
</dbReference>
<accession>A0A2T0RYB2</accession>
<dbReference type="Pfam" id="PF01047">
    <property type="entry name" value="MarR"/>
    <property type="match status" value="1"/>
</dbReference>
<feature type="domain" description="HTH marR-type" evidence="1">
    <location>
        <begin position="20"/>
        <end position="150"/>
    </location>
</feature>
<dbReference type="RefSeq" id="WP_106202964.1">
    <property type="nucleotide sequence ID" value="NZ_PVTD01000001.1"/>
</dbReference>
<dbReference type="OrthoDB" id="582199at2"/>
<dbReference type="GO" id="GO:0003700">
    <property type="term" value="F:DNA-binding transcription factor activity"/>
    <property type="evidence" value="ECO:0007669"/>
    <property type="project" value="InterPro"/>
</dbReference>
<protein>
    <submittedName>
        <fullName evidence="2">MarR family transcriptional regulator</fullName>
    </submittedName>
</protein>
<evidence type="ECO:0000313" key="2">
    <source>
        <dbReference type="EMBL" id="PRY26161.1"/>
    </source>
</evidence>
<organism evidence="2 3">
    <name type="scientific">Aliiruegeria haliotis</name>
    <dbReference type="NCBI Taxonomy" id="1280846"/>
    <lineage>
        <taxon>Bacteria</taxon>
        <taxon>Pseudomonadati</taxon>
        <taxon>Pseudomonadota</taxon>
        <taxon>Alphaproteobacteria</taxon>
        <taxon>Rhodobacterales</taxon>
        <taxon>Roseobacteraceae</taxon>
        <taxon>Aliiruegeria</taxon>
    </lineage>
</organism>
<reference evidence="2 3" key="1">
    <citation type="submission" date="2018-03" db="EMBL/GenBank/DDBJ databases">
        <title>Genomic Encyclopedia of Archaeal and Bacterial Type Strains, Phase II (KMG-II): from individual species to whole genera.</title>
        <authorList>
            <person name="Goeker M."/>
        </authorList>
    </citation>
    <scope>NUCLEOTIDE SEQUENCE [LARGE SCALE GENOMIC DNA]</scope>
    <source>
        <strain evidence="2 3">DSM 29328</strain>
    </source>
</reference>
<evidence type="ECO:0000313" key="3">
    <source>
        <dbReference type="Proteomes" id="UP000239480"/>
    </source>
</evidence>
<dbReference type="Proteomes" id="UP000239480">
    <property type="component" value="Unassembled WGS sequence"/>
</dbReference>
<dbReference type="AlphaFoldDB" id="A0A2T0RYB2"/>
<dbReference type="PANTHER" id="PTHR33164:SF57">
    <property type="entry name" value="MARR-FAMILY TRANSCRIPTIONAL REGULATOR"/>
    <property type="match status" value="1"/>
</dbReference>
<dbReference type="InterPro" id="IPR036388">
    <property type="entry name" value="WH-like_DNA-bd_sf"/>
</dbReference>
<gene>
    <name evidence="2" type="ORF">CLV78_101255</name>
</gene>
<dbReference type="SUPFAM" id="SSF46785">
    <property type="entry name" value="Winged helix' DNA-binding domain"/>
    <property type="match status" value="1"/>
</dbReference>
<name>A0A2T0RYB2_9RHOB</name>
<dbReference type="Gene3D" id="1.10.10.10">
    <property type="entry name" value="Winged helix-like DNA-binding domain superfamily/Winged helix DNA-binding domain"/>
    <property type="match status" value="1"/>
</dbReference>
<dbReference type="InterPro" id="IPR039422">
    <property type="entry name" value="MarR/SlyA-like"/>
</dbReference>
<comment type="caution">
    <text evidence="2">The sequence shown here is derived from an EMBL/GenBank/DDBJ whole genome shotgun (WGS) entry which is preliminary data.</text>
</comment>
<evidence type="ECO:0000259" key="1">
    <source>
        <dbReference type="PROSITE" id="PS50995"/>
    </source>
</evidence>
<dbReference type="PROSITE" id="PS50995">
    <property type="entry name" value="HTH_MARR_2"/>
    <property type="match status" value="1"/>
</dbReference>
<sequence length="163" mass="18431">MTPEPTDCLLGDDIQSIPTELRIMFSTMLLFRSIEARMDEMNLDDQPMSKSERHMLVHLGVPRRMGQMAEDLYTLPSAVTAIADSLEARGLLLRERDPEDRRAWQLRLTPDGEEARHRLIDKTGALFREITGLDQADIDRFGELAVKVSTNILKTGLPKGLTL</sequence>
<dbReference type="EMBL" id="PVTD01000001">
    <property type="protein sequence ID" value="PRY26161.1"/>
    <property type="molecule type" value="Genomic_DNA"/>
</dbReference>
<dbReference type="PANTHER" id="PTHR33164">
    <property type="entry name" value="TRANSCRIPTIONAL REGULATOR, MARR FAMILY"/>
    <property type="match status" value="1"/>
</dbReference>
<proteinExistence type="predicted"/>